<evidence type="ECO:0000256" key="1">
    <source>
        <dbReference type="SAM" id="Phobius"/>
    </source>
</evidence>
<dbReference type="PANTHER" id="PTHR40448">
    <property type="entry name" value="TWO-COMPONENT SENSOR HISTIDINE KINASE"/>
    <property type="match status" value="1"/>
</dbReference>
<dbReference type="EC" id="2.7.13.-" evidence="3"/>
<accession>A0AAP5LSU0</accession>
<dbReference type="SUPFAM" id="SSF55874">
    <property type="entry name" value="ATPase domain of HSP90 chaperone/DNA topoisomerase II/histidine kinase"/>
    <property type="match status" value="1"/>
</dbReference>
<dbReference type="Gene3D" id="3.30.565.10">
    <property type="entry name" value="Histidine kinase-like ATPase, C-terminal domain"/>
    <property type="match status" value="1"/>
</dbReference>
<keyword evidence="1" id="KW-1133">Transmembrane helix</keyword>
<feature type="transmembrane region" description="Helical" evidence="1">
    <location>
        <begin position="183"/>
        <end position="203"/>
    </location>
</feature>
<keyword evidence="1" id="KW-0472">Membrane</keyword>
<comment type="caution">
    <text evidence="3">The sequence shown here is derived from an EMBL/GenBank/DDBJ whole genome shotgun (WGS) entry which is preliminary data.</text>
</comment>
<reference evidence="3" key="1">
    <citation type="submission" date="2023-07" db="EMBL/GenBank/DDBJ databases">
        <title>Sorghum-associated microbial communities from plants grown in Nebraska, USA.</title>
        <authorList>
            <person name="Schachtman D."/>
        </authorList>
    </citation>
    <scope>NUCLEOTIDE SEQUENCE</scope>
    <source>
        <strain evidence="3">BE80</strain>
    </source>
</reference>
<dbReference type="Proteomes" id="UP001254832">
    <property type="component" value="Unassembled WGS sequence"/>
</dbReference>
<evidence type="ECO:0000259" key="2">
    <source>
        <dbReference type="Pfam" id="PF14501"/>
    </source>
</evidence>
<dbReference type="PANTHER" id="PTHR40448:SF1">
    <property type="entry name" value="TWO-COMPONENT SENSOR HISTIDINE KINASE"/>
    <property type="match status" value="1"/>
</dbReference>
<dbReference type="InterPro" id="IPR036890">
    <property type="entry name" value="HATPase_C_sf"/>
</dbReference>
<name>A0AAP5LSU0_PAEAM</name>
<gene>
    <name evidence="3" type="ORF">J2W91_004434</name>
</gene>
<dbReference type="Pfam" id="PF14501">
    <property type="entry name" value="HATPase_c_5"/>
    <property type="match status" value="1"/>
</dbReference>
<keyword evidence="3" id="KW-0418">Kinase</keyword>
<keyword evidence="1" id="KW-0812">Transmembrane</keyword>
<dbReference type="GO" id="GO:0042802">
    <property type="term" value="F:identical protein binding"/>
    <property type="evidence" value="ECO:0007669"/>
    <property type="project" value="TreeGrafter"/>
</dbReference>
<feature type="transmembrane region" description="Helical" evidence="1">
    <location>
        <begin position="112"/>
        <end position="137"/>
    </location>
</feature>
<sequence length="443" mass="50589">MLLFLAAIIQMATFSLSIPIMLKHQLSKSSIAFMFVGSIIIGYSLFGVMGSASSFVVLFFLVISLYFKLRKILLSILFPTITLIFMVISDYMCGIININVFGGSSASIHTNMFYTVIYVTGIMIMTFLLSALVRVLLTKLKNHDAFFRRYGLFLTILTFFTVVIFYINIWIGQSQGFSDDNIQANSILFLFYFALLIGVFVILSRTIMKEAAMQNQREQYEQLTEYTENLEHLYTDMQKFRHDYINILLSMSEYIRHKDMDQLQAYFEQKIMPISQGMQSNTYKLGALHHLKVQELKGIISAKMIKAQELHIDAIIEVTEPIEHLHMDAVPLCRCVGILLDNAIEEAIHCELPTVHMALIRQEHGTLIVVSNSCREATPELYQLFEKGFSTKGSNRGLGLSNLREIVSQYKQVILDTQRKEGTFIQLLEVFDSSVRGTEDRIG</sequence>
<feature type="transmembrane region" description="Helical" evidence="1">
    <location>
        <begin position="149"/>
        <end position="171"/>
    </location>
</feature>
<organism evidence="3 4">
    <name type="scientific">Paenibacillus amylolyticus</name>
    <dbReference type="NCBI Taxonomy" id="1451"/>
    <lineage>
        <taxon>Bacteria</taxon>
        <taxon>Bacillati</taxon>
        <taxon>Bacillota</taxon>
        <taxon>Bacilli</taxon>
        <taxon>Bacillales</taxon>
        <taxon>Paenibacillaceae</taxon>
        <taxon>Paenibacillus</taxon>
    </lineage>
</organism>
<feature type="domain" description="Sensor histidine kinase NatK-like C-terminal" evidence="2">
    <location>
        <begin position="327"/>
        <end position="428"/>
    </location>
</feature>
<keyword evidence="3" id="KW-0808">Transferase</keyword>
<dbReference type="GO" id="GO:0016301">
    <property type="term" value="F:kinase activity"/>
    <property type="evidence" value="ECO:0007669"/>
    <property type="project" value="UniProtKB-KW"/>
</dbReference>
<dbReference type="AlphaFoldDB" id="A0AAP5LSU0"/>
<dbReference type="RefSeq" id="WP_310143585.1">
    <property type="nucleotide sequence ID" value="NZ_JAVDTR010000014.1"/>
</dbReference>
<dbReference type="InterPro" id="IPR032834">
    <property type="entry name" value="NatK-like_C"/>
</dbReference>
<proteinExistence type="predicted"/>
<protein>
    <submittedName>
        <fullName evidence="3">Two-component system sensor histidine kinase AgrC</fullName>
        <ecNumber evidence="3">2.7.13.-</ecNumber>
    </submittedName>
</protein>
<feature type="transmembrane region" description="Helical" evidence="1">
    <location>
        <begin position="33"/>
        <end position="66"/>
    </location>
</feature>
<evidence type="ECO:0000313" key="4">
    <source>
        <dbReference type="Proteomes" id="UP001254832"/>
    </source>
</evidence>
<feature type="transmembrane region" description="Helical" evidence="1">
    <location>
        <begin position="73"/>
        <end position="100"/>
    </location>
</feature>
<dbReference type="EMBL" id="JAVDTR010000014">
    <property type="protein sequence ID" value="MDR6725929.1"/>
    <property type="molecule type" value="Genomic_DNA"/>
</dbReference>
<evidence type="ECO:0000313" key="3">
    <source>
        <dbReference type="EMBL" id="MDR6725929.1"/>
    </source>
</evidence>